<protein>
    <submittedName>
        <fullName evidence="1">Uncharacterized protein</fullName>
    </submittedName>
</protein>
<name>A0A7U2NFF9_FLAPS</name>
<evidence type="ECO:0000313" key="1">
    <source>
        <dbReference type="EMBL" id="QRE03552.1"/>
    </source>
</evidence>
<evidence type="ECO:0000313" key="2">
    <source>
        <dbReference type="Proteomes" id="UP000596329"/>
    </source>
</evidence>
<gene>
    <name evidence="1" type="ORF">H0H26_11780</name>
</gene>
<organism evidence="1 2">
    <name type="scientific">Flavobacterium psychrophilum</name>
    <dbReference type="NCBI Taxonomy" id="96345"/>
    <lineage>
        <taxon>Bacteria</taxon>
        <taxon>Pseudomonadati</taxon>
        <taxon>Bacteroidota</taxon>
        <taxon>Flavobacteriia</taxon>
        <taxon>Flavobacteriales</taxon>
        <taxon>Flavobacteriaceae</taxon>
        <taxon>Flavobacterium</taxon>
    </lineage>
</organism>
<proteinExistence type="predicted"/>
<dbReference type="RefSeq" id="WP_123640100.1">
    <property type="nucleotide sequence ID" value="NZ_CP059075.1"/>
</dbReference>
<dbReference type="Proteomes" id="UP000596329">
    <property type="component" value="Chromosome"/>
</dbReference>
<accession>A0A7U2NFF9</accession>
<dbReference type="EMBL" id="CP059075">
    <property type="protein sequence ID" value="QRE03552.1"/>
    <property type="molecule type" value="Genomic_DNA"/>
</dbReference>
<sequence length="124" mass="14148">MNTYSRITRDTNTSFIKQSTKISGETMFFKIEKGSPEYSNTCSLFHANNIDILEGNFVDEKFDVYFNDDNDSNNKGFSFSYEACYDYITSNNGSNESYFGSYKNGTVSIVNEKTGETIFETKIL</sequence>
<dbReference type="AlphaFoldDB" id="A0A7U2NFF9"/>
<reference evidence="1 2" key="1">
    <citation type="submission" date="2020-07" db="EMBL/GenBank/DDBJ databases">
        <title>Genomic characterization of Flavobacterium psychrophilum strains.</title>
        <authorList>
            <person name="Castillo D."/>
            <person name="Jorgensen J."/>
            <person name="Middelboe M."/>
        </authorList>
    </citation>
    <scope>NUCLEOTIDE SEQUENCE [LARGE SCALE GENOMIC DNA]</scope>
    <source>
        <strain evidence="1 2">FPS-R7</strain>
    </source>
</reference>